<dbReference type="SUPFAM" id="SSF56519">
    <property type="entry name" value="Penicillin binding protein dimerisation domain"/>
    <property type="match status" value="1"/>
</dbReference>
<feature type="domain" description="Penicillin-binding protein dimerisation" evidence="12">
    <location>
        <begin position="56"/>
        <end position="307"/>
    </location>
</feature>
<dbReference type="GO" id="GO:0071972">
    <property type="term" value="F:peptidoglycan L,D-transpeptidase activity"/>
    <property type="evidence" value="ECO:0007669"/>
    <property type="project" value="TreeGrafter"/>
</dbReference>
<evidence type="ECO:0000256" key="6">
    <source>
        <dbReference type="ARBA" id="ARBA00022960"/>
    </source>
</evidence>
<name>A0AAE3DDZ8_9FIRM</name>
<evidence type="ECO:0000256" key="8">
    <source>
        <dbReference type="ARBA" id="ARBA00022989"/>
    </source>
</evidence>
<evidence type="ECO:0000256" key="2">
    <source>
        <dbReference type="ARBA" id="ARBA00004236"/>
    </source>
</evidence>
<keyword evidence="7" id="KW-0573">Peptidoglycan synthesis</keyword>
<dbReference type="AlphaFoldDB" id="A0AAE3DDZ8"/>
<dbReference type="GO" id="GO:0005886">
    <property type="term" value="C:plasma membrane"/>
    <property type="evidence" value="ECO:0007669"/>
    <property type="project" value="UniProtKB-SubCell"/>
</dbReference>
<keyword evidence="10" id="KW-0961">Cell wall biogenesis/degradation</keyword>
<dbReference type="Pfam" id="PF00905">
    <property type="entry name" value="Transpeptidase"/>
    <property type="match status" value="1"/>
</dbReference>
<protein>
    <submittedName>
        <fullName evidence="13">Penicillin-binding protein A</fullName>
    </submittedName>
</protein>
<dbReference type="Gene3D" id="3.40.710.10">
    <property type="entry name" value="DD-peptidase/beta-lactamase superfamily"/>
    <property type="match status" value="1"/>
</dbReference>
<evidence type="ECO:0000256" key="7">
    <source>
        <dbReference type="ARBA" id="ARBA00022984"/>
    </source>
</evidence>
<dbReference type="InterPro" id="IPR036138">
    <property type="entry name" value="PBP_dimer_sf"/>
</dbReference>
<dbReference type="GO" id="GO:0008658">
    <property type="term" value="F:penicillin binding"/>
    <property type="evidence" value="ECO:0007669"/>
    <property type="project" value="InterPro"/>
</dbReference>
<dbReference type="GO" id="GO:0008360">
    <property type="term" value="P:regulation of cell shape"/>
    <property type="evidence" value="ECO:0007669"/>
    <property type="project" value="UniProtKB-KW"/>
</dbReference>
<keyword evidence="6" id="KW-0133">Cell shape</keyword>
<evidence type="ECO:0000313" key="14">
    <source>
        <dbReference type="Proteomes" id="UP001199319"/>
    </source>
</evidence>
<proteinExistence type="inferred from homology"/>
<evidence type="ECO:0000313" key="13">
    <source>
        <dbReference type="EMBL" id="MCC2130563.1"/>
    </source>
</evidence>
<keyword evidence="5" id="KW-0812">Transmembrane</keyword>
<evidence type="ECO:0000256" key="3">
    <source>
        <dbReference type="ARBA" id="ARBA00007171"/>
    </source>
</evidence>
<keyword evidence="4" id="KW-1003">Cell membrane</keyword>
<evidence type="ECO:0000256" key="9">
    <source>
        <dbReference type="ARBA" id="ARBA00023136"/>
    </source>
</evidence>
<organism evidence="13 14">
    <name type="scientific">Brotocaccenecus cirricatena</name>
    <dbReference type="NCBI Taxonomy" id="3064195"/>
    <lineage>
        <taxon>Bacteria</taxon>
        <taxon>Bacillati</taxon>
        <taxon>Bacillota</taxon>
        <taxon>Clostridia</taxon>
        <taxon>Eubacteriales</taxon>
        <taxon>Oscillospiraceae</taxon>
        <taxon>Brotocaccenecus</taxon>
    </lineage>
</organism>
<accession>A0AAE3DDZ8</accession>
<dbReference type="InterPro" id="IPR001460">
    <property type="entry name" value="PCN-bd_Tpept"/>
</dbReference>
<dbReference type="RefSeq" id="WP_302929719.1">
    <property type="nucleotide sequence ID" value="NZ_JAJEPW010000054.1"/>
</dbReference>
<dbReference type="GO" id="GO:0009252">
    <property type="term" value="P:peptidoglycan biosynthetic process"/>
    <property type="evidence" value="ECO:0007669"/>
    <property type="project" value="UniProtKB-KW"/>
</dbReference>
<sequence length="697" mass="75258">MKKNAFDPMRVRIWALTGLMGLCLLAFAGVMYYTQILHGEENRAKSLASNAASETVEASRGIITDRNGKVLVSNRLTYTLIFSAKDFENDQDLNAAILRLTDLCTENNTVWNDTLPLSKTAPYSYTDAQDSEGFALFLKNKSIPYSKLSQVTPTLQPDRFMAKLRELFKIDSSYTDDQARTIAGVRYELAVKSLTDAQYVFADDVSVELISQTADGQYQGVSTGTASARVYNTEYAAHVLGRLSPIYYEDWVGDPENGITGYRDMEGYSMNSLVGREGAEKAFESYLHGTKGTRIITTNEEGKITGELYTKEPQPGGTVALTLDIDVQEDTEKSLAQTIEAMTAKDGIVRGGAAVVVGVGSGEVLAMASYPTYNLSTFDQDYSRLVSDTVGTPLLNRAIGGAYAPGSTFKPCTAVAALESGIITPSSTIVDRGVYDYYKSPQPRCWIYNEYGGTHGRVNVSQAITVSCNYFFYEVGRLTGIKTLADYARQFGLGEYTGIEIGGAGSAEAKGSMATPEFAERNGLEWTDGQTLTAAIGQSYDLFTPLQLANYIATLVGSGQHYEAHLLKNVKSYDNSSVIYAYDKAPLNTVEMSDSTLQAVKEGMHNLTTGSLSYYFSNCVVSAGAKTGTAETGIANTNNGVFVCFAPYDDPQIAVAVVIEKGGSGAALASTAVDIVNSYFSQEEIGAVVIGENTLLK</sequence>
<keyword evidence="9" id="KW-0472">Membrane</keyword>
<gene>
    <name evidence="13" type="ORF">LKD37_13740</name>
</gene>
<comment type="caution">
    <text evidence="13">The sequence shown here is derived from an EMBL/GenBank/DDBJ whole genome shotgun (WGS) entry which is preliminary data.</text>
</comment>
<dbReference type="Gene3D" id="1.10.10.1230">
    <property type="entry name" value="Penicillin-binding protein, N-terminal non-catalytic domain, head sub-domain"/>
    <property type="match status" value="1"/>
</dbReference>
<evidence type="ECO:0000259" key="11">
    <source>
        <dbReference type="Pfam" id="PF00905"/>
    </source>
</evidence>
<evidence type="ECO:0000256" key="5">
    <source>
        <dbReference type="ARBA" id="ARBA00022692"/>
    </source>
</evidence>
<dbReference type="PANTHER" id="PTHR30627:SF2">
    <property type="entry name" value="PEPTIDOGLYCAN D,D-TRANSPEPTIDASE MRDA"/>
    <property type="match status" value="1"/>
</dbReference>
<dbReference type="Proteomes" id="UP001199319">
    <property type="component" value="Unassembled WGS sequence"/>
</dbReference>
<dbReference type="EMBL" id="JAJEPW010000054">
    <property type="protein sequence ID" value="MCC2130563.1"/>
    <property type="molecule type" value="Genomic_DNA"/>
</dbReference>
<feature type="domain" description="Penicillin-binding protein transpeptidase" evidence="11">
    <location>
        <begin position="352"/>
        <end position="669"/>
    </location>
</feature>
<evidence type="ECO:0000256" key="10">
    <source>
        <dbReference type="ARBA" id="ARBA00023316"/>
    </source>
</evidence>
<comment type="similarity">
    <text evidence="3">Belongs to the transpeptidase family.</text>
</comment>
<keyword evidence="14" id="KW-1185">Reference proteome</keyword>
<dbReference type="GO" id="GO:0071555">
    <property type="term" value="P:cell wall organization"/>
    <property type="evidence" value="ECO:0007669"/>
    <property type="project" value="UniProtKB-KW"/>
</dbReference>
<dbReference type="InterPro" id="IPR012338">
    <property type="entry name" value="Beta-lactam/transpept-like"/>
</dbReference>
<dbReference type="Gene3D" id="3.90.1310.10">
    <property type="entry name" value="Penicillin-binding protein 2a (Domain 2)"/>
    <property type="match status" value="1"/>
</dbReference>
<evidence type="ECO:0000259" key="12">
    <source>
        <dbReference type="Pfam" id="PF03717"/>
    </source>
</evidence>
<dbReference type="InterPro" id="IPR050515">
    <property type="entry name" value="Beta-lactam/transpept"/>
</dbReference>
<dbReference type="SUPFAM" id="SSF56601">
    <property type="entry name" value="beta-lactamase/transpeptidase-like"/>
    <property type="match status" value="1"/>
</dbReference>
<dbReference type="Pfam" id="PF03717">
    <property type="entry name" value="PBP_dimer"/>
    <property type="match status" value="1"/>
</dbReference>
<keyword evidence="8" id="KW-1133">Transmembrane helix</keyword>
<evidence type="ECO:0000256" key="1">
    <source>
        <dbReference type="ARBA" id="ARBA00004167"/>
    </source>
</evidence>
<comment type="subcellular location">
    <subcellularLocation>
        <location evidence="2">Cell membrane</location>
    </subcellularLocation>
    <subcellularLocation>
        <location evidence="1">Membrane</location>
        <topology evidence="1">Single-pass membrane protein</topology>
    </subcellularLocation>
</comment>
<dbReference type="InterPro" id="IPR005311">
    <property type="entry name" value="PBP_dimer"/>
</dbReference>
<evidence type="ECO:0000256" key="4">
    <source>
        <dbReference type="ARBA" id="ARBA00022475"/>
    </source>
</evidence>
<dbReference type="PANTHER" id="PTHR30627">
    <property type="entry name" value="PEPTIDOGLYCAN D,D-TRANSPEPTIDASE"/>
    <property type="match status" value="1"/>
</dbReference>
<reference evidence="13" key="1">
    <citation type="submission" date="2021-10" db="EMBL/GenBank/DDBJ databases">
        <title>Anaerobic single-cell dispensing facilitates the cultivation of human gut bacteria.</title>
        <authorList>
            <person name="Afrizal A."/>
        </authorList>
    </citation>
    <scope>NUCLEOTIDE SEQUENCE</scope>
    <source>
        <strain evidence="13">CLA-AA-H272</strain>
    </source>
</reference>